<gene>
    <name evidence="2" type="ORF">HZH68_011373</name>
</gene>
<dbReference type="AlphaFoldDB" id="A0A834N047"/>
<feature type="transmembrane region" description="Helical" evidence="1">
    <location>
        <begin position="88"/>
        <end position="109"/>
    </location>
</feature>
<sequence length="141" mass="16506">MAKEQEDYSGNPSHIHSLDTPIILIIRLLQYSLTQCNLLECNCNAYDVVGMQTRCIYESTKVWALAIFTSTNVARRYYEVWLTSKRTLYSYLPIFLPLATISFCILNLLSRFDYNSNAELFELFSFTKFLKVTMKITKWNN</sequence>
<name>A0A834N047_VESGE</name>
<dbReference type="Proteomes" id="UP000617340">
    <property type="component" value="Unassembled WGS sequence"/>
</dbReference>
<protein>
    <submittedName>
        <fullName evidence="2">Uncharacterized protein</fullName>
    </submittedName>
</protein>
<evidence type="ECO:0000313" key="3">
    <source>
        <dbReference type="Proteomes" id="UP000617340"/>
    </source>
</evidence>
<keyword evidence="1" id="KW-0812">Transmembrane</keyword>
<keyword evidence="1" id="KW-1133">Transmembrane helix</keyword>
<comment type="caution">
    <text evidence="2">The sequence shown here is derived from an EMBL/GenBank/DDBJ whole genome shotgun (WGS) entry which is preliminary data.</text>
</comment>
<evidence type="ECO:0000313" key="2">
    <source>
        <dbReference type="EMBL" id="KAF7391830.1"/>
    </source>
</evidence>
<proteinExistence type="predicted"/>
<accession>A0A834N047</accession>
<reference evidence="2" key="1">
    <citation type="journal article" date="2020" name="G3 (Bethesda)">
        <title>High-Quality Assemblies for Three Invasive Social Wasps from the &lt;i&gt;Vespula&lt;/i&gt; Genus.</title>
        <authorList>
            <person name="Harrop T.W.R."/>
            <person name="Guhlin J."/>
            <person name="McLaughlin G.M."/>
            <person name="Permina E."/>
            <person name="Stockwell P."/>
            <person name="Gilligan J."/>
            <person name="Le Lec M.F."/>
            <person name="Gruber M.A.M."/>
            <person name="Quinn O."/>
            <person name="Lovegrove M."/>
            <person name="Duncan E.J."/>
            <person name="Remnant E.J."/>
            <person name="Van Eeckhoven J."/>
            <person name="Graham B."/>
            <person name="Knapp R.A."/>
            <person name="Langford K.W."/>
            <person name="Kronenberg Z."/>
            <person name="Press M.O."/>
            <person name="Eacker S.M."/>
            <person name="Wilson-Rankin E.E."/>
            <person name="Purcell J."/>
            <person name="Lester P.J."/>
            <person name="Dearden P.K."/>
        </authorList>
    </citation>
    <scope>NUCLEOTIDE SEQUENCE</scope>
    <source>
        <strain evidence="2">Linc-1</strain>
    </source>
</reference>
<keyword evidence="3" id="KW-1185">Reference proteome</keyword>
<organism evidence="2 3">
    <name type="scientific">Vespula germanica</name>
    <name type="common">German yellow jacket</name>
    <name type="synonym">Paravespula germanica</name>
    <dbReference type="NCBI Taxonomy" id="30212"/>
    <lineage>
        <taxon>Eukaryota</taxon>
        <taxon>Metazoa</taxon>
        <taxon>Ecdysozoa</taxon>
        <taxon>Arthropoda</taxon>
        <taxon>Hexapoda</taxon>
        <taxon>Insecta</taxon>
        <taxon>Pterygota</taxon>
        <taxon>Neoptera</taxon>
        <taxon>Endopterygota</taxon>
        <taxon>Hymenoptera</taxon>
        <taxon>Apocrita</taxon>
        <taxon>Aculeata</taxon>
        <taxon>Vespoidea</taxon>
        <taxon>Vespidae</taxon>
        <taxon>Vespinae</taxon>
        <taxon>Vespula</taxon>
    </lineage>
</organism>
<keyword evidence="1" id="KW-0472">Membrane</keyword>
<dbReference type="EMBL" id="JACSDZ010000011">
    <property type="protein sequence ID" value="KAF7391830.1"/>
    <property type="molecule type" value="Genomic_DNA"/>
</dbReference>
<evidence type="ECO:0000256" key="1">
    <source>
        <dbReference type="SAM" id="Phobius"/>
    </source>
</evidence>